<protein>
    <submittedName>
        <fullName evidence="2">Molybdenum cofactor cytidylyltransferase</fullName>
    </submittedName>
</protein>
<dbReference type="OrthoDB" id="9779263at2"/>
<dbReference type="InterPro" id="IPR025877">
    <property type="entry name" value="MobA-like_NTP_Trfase"/>
</dbReference>
<dbReference type="InterPro" id="IPR029044">
    <property type="entry name" value="Nucleotide-diphossugar_trans"/>
</dbReference>
<dbReference type="EMBL" id="FOLQ01000003">
    <property type="protein sequence ID" value="SFD03905.1"/>
    <property type="molecule type" value="Genomic_DNA"/>
</dbReference>
<keyword evidence="3" id="KW-1185">Reference proteome</keyword>
<dbReference type="PANTHER" id="PTHR43777:SF1">
    <property type="entry name" value="MOLYBDENUM COFACTOR CYTIDYLYLTRANSFERASE"/>
    <property type="match status" value="1"/>
</dbReference>
<dbReference type="Gene3D" id="3.90.550.10">
    <property type="entry name" value="Spore Coat Polysaccharide Biosynthesis Protein SpsA, Chain A"/>
    <property type="match status" value="1"/>
</dbReference>
<proteinExistence type="predicted"/>
<organism evidence="2 3">
    <name type="scientific">Spirosoma endophyticum</name>
    <dbReference type="NCBI Taxonomy" id="662367"/>
    <lineage>
        <taxon>Bacteria</taxon>
        <taxon>Pseudomonadati</taxon>
        <taxon>Bacteroidota</taxon>
        <taxon>Cytophagia</taxon>
        <taxon>Cytophagales</taxon>
        <taxon>Cytophagaceae</taxon>
        <taxon>Spirosoma</taxon>
    </lineage>
</organism>
<dbReference type="SUPFAM" id="SSF53448">
    <property type="entry name" value="Nucleotide-diphospho-sugar transferases"/>
    <property type="match status" value="1"/>
</dbReference>
<dbReference type="CDD" id="cd04182">
    <property type="entry name" value="GT_2_like_f"/>
    <property type="match status" value="1"/>
</dbReference>
<evidence type="ECO:0000259" key="1">
    <source>
        <dbReference type="Pfam" id="PF12804"/>
    </source>
</evidence>
<name>A0A1I1P2C5_9BACT</name>
<feature type="domain" description="MobA-like NTP transferase" evidence="1">
    <location>
        <begin position="6"/>
        <end position="167"/>
    </location>
</feature>
<evidence type="ECO:0000313" key="3">
    <source>
        <dbReference type="Proteomes" id="UP000198598"/>
    </source>
</evidence>
<dbReference type="Pfam" id="PF12804">
    <property type="entry name" value="NTP_transf_3"/>
    <property type="match status" value="1"/>
</dbReference>
<dbReference type="GO" id="GO:0016779">
    <property type="term" value="F:nucleotidyltransferase activity"/>
    <property type="evidence" value="ECO:0007669"/>
    <property type="project" value="UniProtKB-KW"/>
</dbReference>
<sequence>MTIATIILAAGGSTRLGGQPKQLLIQDGQPLIRRIVDAALSIQVGPVIVVLGGNEELIRQEINDPRLITSVNPEWQDGLASSIRVGLSMLSDEPVDAFLIVLTDQPYVTADLLRQLIAIQQKTGRGIVACRYGESGHLGVPALFDIRYKGEFLHLTGDVGARKLIQLYQNDCAEISFPLAAIDLDTWADVESWRGAKGMGHGGQSN</sequence>
<keyword evidence="2" id="KW-0808">Transferase</keyword>
<evidence type="ECO:0000313" key="2">
    <source>
        <dbReference type="EMBL" id="SFD03905.1"/>
    </source>
</evidence>
<keyword evidence="2" id="KW-0548">Nucleotidyltransferase</keyword>
<gene>
    <name evidence="2" type="ORF">SAMN05216167_10379</name>
</gene>
<accession>A0A1I1P2C5</accession>
<dbReference type="Proteomes" id="UP000198598">
    <property type="component" value="Unassembled WGS sequence"/>
</dbReference>
<dbReference type="RefSeq" id="WP_093825356.1">
    <property type="nucleotide sequence ID" value="NZ_FOLQ01000003.1"/>
</dbReference>
<dbReference type="AlphaFoldDB" id="A0A1I1P2C5"/>
<reference evidence="2 3" key="1">
    <citation type="submission" date="2016-10" db="EMBL/GenBank/DDBJ databases">
        <authorList>
            <person name="de Groot N.N."/>
        </authorList>
    </citation>
    <scope>NUCLEOTIDE SEQUENCE [LARGE SCALE GENOMIC DNA]</scope>
    <source>
        <strain evidence="2 3">DSM 26130</strain>
    </source>
</reference>
<dbReference type="STRING" id="662367.SAMN05216167_10379"/>
<dbReference type="PANTHER" id="PTHR43777">
    <property type="entry name" value="MOLYBDENUM COFACTOR CYTIDYLYLTRANSFERASE"/>
    <property type="match status" value="1"/>
</dbReference>